<proteinExistence type="predicted"/>
<keyword evidence="2" id="KW-0963">Cytoplasm</keyword>
<evidence type="ECO:0000256" key="1">
    <source>
        <dbReference type="ARBA" id="ARBA00004496"/>
    </source>
</evidence>
<dbReference type="GO" id="GO:0000281">
    <property type="term" value="P:mitotic cytokinesis"/>
    <property type="evidence" value="ECO:0007669"/>
    <property type="project" value="TreeGrafter"/>
</dbReference>
<protein>
    <submittedName>
        <fullName evidence="5">(spotted green pufferfish) hypothetical protein</fullName>
    </submittedName>
</protein>
<dbReference type="InterPro" id="IPR022006">
    <property type="entry name" value="INCENP_N"/>
</dbReference>
<dbReference type="OrthoDB" id="6123at2759"/>
<feature type="region of interest" description="Disordered" evidence="3">
    <location>
        <begin position="249"/>
        <end position="328"/>
    </location>
</feature>
<dbReference type="Pfam" id="PF12178">
    <property type="entry name" value="INCENP_N"/>
    <property type="match status" value="1"/>
</dbReference>
<feature type="region of interest" description="Disordered" evidence="3">
    <location>
        <begin position="48"/>
        <end position="219"/>
    </location>
</feature>
<reference evidence="5" key="2">
    <citation type="submission" date="2004-02" db="EMBL/GenBank/DDBJ databases">
        <authorList>
            <consortium name="Genoscope"/>
            <consortium name="Whitehead Institute Centre for Genome Research"/>
        </authorList>
    </citation>
    <scope>NUCLEOTIDE SEQUENCE</scope>
</reference>
<dbReference type="GO" id="GO:0030496">
    <property type="term" value="C:midbody"/>
    <property type="evidence" value="ECO:0007669"/>
    <property type="project" value="TreeGrafter"/>
</dbReference>
<sequence>MSSVKSSMQSLREMFVGKTQEFIDEITNVHLVWLDEIQQEASRMFSSDFNAEPELMPKTPSQKKNSRRRRVSVGRQEENQSRRSSSVKVLNFITEEESVPGASDVSYATRPKRTTRKDKQTKFEETEDASHAPETAENKKPEPAALQEMDEKSTADDGEDKPGQPVPQLPAPEVATSVSSAHQFLSEKPAPEVTVSISSADRLSAEKARSPEGSPGRTATKVAIANGAQNARRSSVALKLRHSVAGLRHSLTQESVRRASRRSMLKRKAARATNSQCNSNEALNEMATSERRSRQSTKRKAPDTAEESPMKRMSPPKKSQSVRPAIDEDRLRGLCAFRALV</sequence>
<dbReference type="GO" id="GO:0005737">
    <property type="term" value="C:cytoplasm"/>
    <property type="evidence" value="ECO:0007669"/>
    <property type="project" value="UniProtKB-SubCell"/>
</dbReference>
<dbReference type="GO" id="GO:0032133">
    <property type="term" value="C:chromosome passenger complex"/>
    <property type="evidence" value="ECO:0007669"/>
    <property type="project" value="TreeGrafter"/>
</dbReference>
<dbReference type="PANTHER" id="PTHR13142:SF1">
    <property type="entry name" value="INNER CENTROMERE PROTEIN"/>
    <property type="match status" value="1"/>
</dbReference>
<feature type="compositionally biased region" description="Polar residues" evidence="3">
    <location>
        <begin position="272"/>
        <end position="282"/>
    </location>
</feature>
<feature type="compositionally biased region" description="Basic residues" evidence="3">
    <location>
        <begin position="258"/>
        <end position="270"/>
    </location>
</feature>
<dbReference type="GO" id="GO:0051257">
    <property type="term" value="P:meiotic spindle midzone assembly"/>
    <property type="evidence" value="ECO:0007669"/>
    <property type="project" value="TreeGrafter"/>
</dbReference>
<evidence type="ECO:0000256" key="3">
    <source>
        <dbReference type="SAM" id="MobiDB-lite"/>
    </source>
</evidence>
<dbReference type="Gene3D" id="1.20.5.3600">
    <property type="match status" value="1"/>
</dbReference>
<dbReference type="AlphaFoldDB" id="Q4RS50"/>
<organism evidence="5">
    <name type="scientific">Tetraodon nigroviridis</name>
    <name type="common">Spotted green pufferfish</name>
    <name type="synonym">Chelonodon nigroviridis</name>
    <dbReference type="NCBI Taxonomy" id="99883"/>
    <lineage>
        <taxon>Eukaryota</taxon>
        <taxon>Metazoa</taxon>
        <taxon>Chordata</taxon>
        <taxon>Craniata</taxon>
        <taxon>Vertebrata</taxon>
        <taxon>Euteleostomi</taxon>
        <taxon>Actinopterygii</taxon>
        <taxon>Neopterygii</taxon>
        <taxon>Teleostei</taxon>
        <taxon>Neoteleostei</taxon>
        <taxon>Acanthomorphata</taxon>
        <taxon>Eupercaria</taxon>
        <taxon>Tetraodontiformes</taxon>
        <taxon>Tetradontoidea</taxon>
        <taxon>Tetraodontidae</taxon>
        <taxon>Tetraodon</taxon>
    </lineage>
</organism>
<evidence type="ECO:0000259" key="4">
    <source>
        <dbReference type="Pfam" id="PF12178"/>
    </source>
</evidence>
<comment type="caution">
    <text evidence="5">The sequence shown here is derived from an EMBL/GenBank/DDBJ whole genome shotgun (WGS) entry which is preliminary data.</text>
</comment>
<comment type="subcellular location">
    <subcellularLocation>
        <location evidence="1">Cytoplasm</location>
    </subcellularLocation>
</comment>
<dbReference type="PANTHER" id="PTHR13142">
    <property type="entry name" value="INNER CENTROMERE PROTEIN"/>
    <property type="match status" value="1"/>
</dbReference>
<accession>Q4RS50</accession>
<dbReference type="EMBL" id="CAAE01015000">
    <property type="protein sequence ID" value="CAG08782.1"/>
    <property type="molecule type" value="Genomic_DNA"/>
</dbReference>
<dbReference type="KEGG" id="tng:GSTEN00029867G001"/>
<gene>
    <name evidence="5" type="ORF">GSTENG00029867001</name>
</gene>
<dbReference type="GO" id="GO:0005634">
    <property type="term" value="C:nucleus"/>
    <property type="evidence" value="ECO:0007669"/>
    <property type="project" value="TreeGrafter"/>
</dbReference>
<feature type="compositionally biased region" description="Basic and acidic residues" evidence="3">
    <location>
        <begin position="117"/>
        <end position="142"/>
    </location>
</feature>
<evidence type="ECO:0000313" key="5">
    <source>
        <dbReference type="EMBL" id="CAG08782.1"/>
    </source>
</evidence>
<dbReference type="GO" id="GO:0000776">
    <property type="term" value="C:kinetochore"/>
    <property type="evidence" value="ECO:0007669"/>
    <property type="project" value="TreeGrafter"/>
</dbReference>
<reference evidence="5" key="1">
    <citation type="journal article" date="2004" name="Nature">
        <title>Genome duplication in the teleost fish Tetraodon nigroviridis reveals the early vertebrate proto-karyotype.</title>
        <authorList>
            <person name="Jaillon O."/>
            <person name="Aury J.-M."/>
            <person name="Brunet F."/>
            <person name="Petit J.-L."/>
            <person name="Stange-Thomann N."/>
            <person name="Mauceli E."/>
            <person name="Bouneau L."/>
            <person name="Fischer C."/>
            <person name="Ozouf-Costaz C."/>
            <person name="Bernot A."/>
            <person name="Nicaud S."/>
            <person name="Jaffe D."/>
            <person name="Fisher S."/>
            <person name="Lutfalla G."/>
            <person name="Dossat C."/>
            <person name="Segurens B."/>
            <person name="Dasilva C."/>
            <person name="Salanoubat M."/>
            <person name="Levy M."/>
            <person name="Boudet N."/>
            <person name="Castellano S."/>
            <person name="Anthouard V."/>
            <person name="Jubin C."/>
            <person name="Castelli V."/>
            <person name="Katinka M."/>
            <person name="Vacherie B."/>
            <person name="Biemont C."/>
            <person name="Skalli Z."/>
            <person name="Cattolico L."/>
            <person name="Poulain J."/>
            <person name="De Berardinis V."/>
            <person name="Cruaud C."/>
            <person name="Duprat S."/>
            <person name="Brottier P."/>
            <person name="Coutanceau J.-P."/>
            <person name="Gouzy J."/>
            <person name="Parra G."/>
            <person name="Lardier G."/>
            <person name="Chapple C."/>
            <person name="McKernan K.J."/>
            <person name="McEwan P."/>
            <person name="Bosak S."/>
            <person name="Kellis M."/>
            <person name="Volff J.-N."/>
            <person name="Guigo R."/>
            <person name="Zody M.C."/>
            <person name="Mesirov J."/>
            <person name="Lindblad-Toh K."/>
            <person name="Birren B."/>
            <person name="Nusbaum C."/>
            <person name="Kahn D."/>
            <person name="Robinson-Rechavi M."/>
            <person name="Laudet V."/>
            <person name="Schachter V."/>
            <person name="Quetier F."/>
            <person name="Saurin W."/>
            <person name="Scarpelli C."/>
            <person name="Wincker P."/>
            <person name="Lander E.S."/>
            <person name="Weissenbach J."/>
            <person name="Roest Crollius H."/>
        </authorList>
    </citation>
    <scope>NUCLEOTIDE SEQUENCE [LARGE SCALE GENOMIC DNA]</scope>
</reference>
<dbReference type="GO" id="GO:1990385">
    <property type="term" value="C:meiotic spindle midzone"/>
    <property type="evidence" value="ECO:0007669"/>
    <property type="project" value="TreeGrafter"/>
</dbReference>
<feature type="domain" description="Chromosome passenger complex (CPC) protein INCENP N-terminal" evidence="4">
    <location>
        <begin position="6"/>
        <end position="41"/>
    </location>
</feature>
<evidence type="ECO:0000256" key="2">
    <source>
        <dbReference type="ARBA" id="ARBA00022490"/>
    </source>
</evidence>
<dbReference type="GO" id="GO:0051310">
    <property type="term" value="P:metaphase chromosome alignment"/>
    <property type="evidence" value="ECO:0007669"/>
    <property type="project" value="TreeGrafter"/>
</dbReference>
<name>Q4RS50_TETNG</name>